<gene>
    <name evidence="2" type="ORF">N4S67_20305</name>
</gene>
<reference evidence="3" key="1">
    <citation type="submission" date="2023-07" db="EMBL/GenBank/DDBJ databases">
        <authorList>
            <person name="Deng Y."/>
            <person name="Zhang Y.-Q."/>
        </authorList>
    </citation>
    <scope>NUCLEOTIDE SEQUENCE [LARGE SCALE GENOMIC DNA]</scope>
    <source>
        <strain evidence="3">CPCC 205710</strain>
    </source>
</reference>
<dbReference type="RefSeq" id="WP_260994826.1">
    <property type="nucleotide sequence ID" value="NZ_JAODWD010000005.1"/>
</dbReference>
<dbReference type="InterPro" id="IPR036866">
    <property type="entry name" value="RibonucZ/Hydroxyglut_hydro"/>
</dbReference>
<dbReference type="CDD" id="cd06262">
    <property type="entry name" value="metallo-hydrolase-like_MBL-fold"/>
    <property type="match status" value="1"/>
</dbReference>
<dbReference type="Gene3D" id="3.60.15.10">
    <property type="entry name" value="Ribonuclease Z/Hydroxyacylglutathione hydrolase-like"/>
    <property type="match status" value="1"/>
</dbReference>
<name>A0ABT2MEP5_9MYCO</name>
<organism evidence="2 3">
    <name type="scientific">Mycobacterium deserti</name>
    <dbReference type="NCBI Taxonomy" id="2978347"/>
    <lineage>
        <taxon>Bacteria</taxon>
        <taxon>Bacillati</taxon>
        <taxon>Actinomycetota</taxon>
        <taxon>Actinomycetes</taxon>
        <taxon>Mycobacteriales</taxon>
        <taxon>Mycobacteriaceae</taxon>
        <taxon>Mycobacterium</taxon>
    </lineage>
</organism>
<evidence type="ECO:0000259" key="1">
    <source>
        <dbReference type="SMART" id="SM00849"/>
    </source>
</evidence>
<protein>
    <submittedName>
        <fullName evidence="2">MBL fold metallo-hydrolase</fullName>
    </submittedName>
</protein>
<dbReference type="InterPro" id="IPR001279">
    <property type="entry name" value="Metallo-B-lactamas"/>
</dbReference>
<dbReference type="InterPro" id="IPR051453">
    <property type="entry name" value="MBL_Glyoxalase_II"/>
</dbReference>
<dbReference type="SMART" id="SM00849">
    <property type="entry name" value="Lactamase_B"/>
    <property type="match status" value="1"/>
</dbReference>
<evidence type="ECO:0000313" key="2">
    <source>
        <dbReference type="EMBL" id="MCT7660749.1"/>
    </source>
</evidence>
<sequence>MSASPKANVVVQLDGLRVERVVTSGRFELDGGSWEVNNNVWLVGDDTDVVVIDAPHDAELILGALGDRDVTAVLCTHGHNDHINAAADLGTAAHAPVLLHDRDSMLWKAIYSDIAYLPMHDGQRIGVAGTELNILHTPGHSPGSVCIYLPEAGLLFSGDTLFQGGPGATGRSYSDFPTIVRSIRERILTLPPETQVFTGHGGATIVGEEAPHLEEWIARGT</sequence>
<comment type="caution">
    <text evidence="2">The sequence shown here is derived from an EMBL/GenBank/DDBJ whole genome shotgun (WGS) entry which is preliminary data.</text>
</comment>
<dbReference type="Proteomes" id="UP001206639">
    <property type="component" value="Unassembled WGS sequence"/>
</dbReference>
<keyword evidence="3" id="KW-1185">Reference proteome</keyword>
<dbReference type="EMBL" id="JAODWD010000005">
    <property type="protein sequence ID" value="MCT7660749.1"/>
    <property type="molecule type" value="Genomic_DNA"/>
</dbReference>
<accession>A0ABT2MEP5</accession>
<dbReference type="Pfam" id="PF00753">
    <property type="entry name" value="Lactamase_B"/>
    <property type="match status" value="1"/>
</dbReference>
<dbReference type="SUPFAM" id="SSF56281">
    <property type="entry name" value="Metallo-hydrolase/oxidoreductase"/>
    <property type="match status" value="1"/>
</dbReference>
<feature type="domain" description="Metallo-beta-lactamase" evidence="1">
    <location>
        <begin position="37"/>
        <end position="200"/>
    </location>
</feature>
<dbReference type="PANTHER" id="PTHR46233:SF4">
    <property type="entry name" value="METALLO-BETA-LACTAMASE DOMAIN-CONTAINING PROTEIN"/>
    <property type="match status" value="1"/>
</dbReference>
<proteinExistence type="predicted"/>
<dbReference type="PANTHER" id="PTHR46233">
    <property type="entry name" value="HYDROXYACYLGLUTATHIONE HYDROLASE GLOC"/>
    <property type="match status" value="1"/>
</dbReference>
<evidence type="ECO:0000313" key="3">
    <source>
        <dbReference type="Proteomes" id="UP001206639"/>
    </source>
</evidence>